<protein>
    <submittedName>
        <fullName evidence="1">Uncharacterized protein</fullName>
    </submittedName>
</protein>
<evidence type="ECO:0000313" key="1">
    <source>
        <dbReference type="EMBL" id="CAB3990962.1"/>
    </source>
</evidence>
<keyword evidence="2" id="KW-1185">Reference proteome</keyword>
<reference evidence="1" key="1">
    <citation type="submission" date="2020-04" db="EMBL/GenBank/DDBJ databases">
        <authorList>
            <person name="Alioto T."/>
            <person name="Alioto T."/>
            <person name="Gomez Garrido J."/>
        </authorList>
    </citation>
    <scope>NUCLEOTIDE SEQUENCE</scope>
    <source>
        <strain evidence="1">A484AB</strain>
    </source>
</reference>
<dbReference type="Proteomes" id="UP001152795">
    <property type="component" value="Unassembled WGS sequence"/>
</dbReference>
<organism evidence="1 2">
    <name type="scientific">Paramuricea clavata</name>
    <name type="common">Red gorgonian</name>
    <name type="synonym">Violescent sea-whip</name>
    <dbReference type="NCBI Taxonomy" id="317549"/>
    <lineage>
        <taxon>Eukaryota</taxon>
        <taxon>Metazoa</taxon>
        <taxon>Cnidaria</taxon>
        <taxon>Anthozoa</taxon>
        <taxon>Octocorallia</taxon>
        <taxon>Malacalcyonacea</taxon>
        <taxon>Plexauridae</taxon>
        <taxon>Paramuricea</taxon>
    </lineage>
</organism>
<name>A0A6S7GMB7_PARCT</name>
<feature type="non-terminal residue" evidence="1">
    <location>
        <position position="97"/>
    </location>
</feature>
<proteinExistence type="predicted"/>
<gene>
    <name evidence="1" type="ORF">PACLA_8A039189</name>
</gene>
<dbReference type="AlphaFoldDB" id="A0A6S7GMB7"/>
<evidence type="ECO:0000313" key="2">
    <source>
        <dbReference type="Proteomes" id="UP001152795"/>
    </source>
</evidence>
<dbReference type="EMBL" id="CACRXK020001762">
    <property type="protein sequence ID" value="CAB3990962.1"/>
    <property type="molecule type" value="Genomic_DNA"/>
</dbReference>
<sequence>MAIKIVAAEWPFLKPDILLLRELSIKGSCCLRTSLSYILNKTGRIALGLKSSWVFGASVLGMGDILEIFQAEGNELASIQEFTMCVRGAAIISATAL</sequence>
<accession>A0A6S7GMB7</accession>
<comment type="caution">
    <text evidence="1">The sequence shown here is derived from an EMBL/GenBank/DDBJ whole genome shotgun (WGS) entry which is preliminary data.</text>
</comment>